<dbReference type="AlphaFoldDB" id="A0AAW9GYN1"/>
<keyword evidence="1" id="KW-0732">Signal</keyword>
<evidence type="ECO:0000256" key="1">
    <source>
        <dbReference type="SAM" id="SignalP"/>
    </source>
</evidence>
<organism evidence="2 3">
    <name type="scientific">Pectobacterium brasiliense</name>
    <dbReference type="NCBI Taxonomy" id="180957"/>
    <lineage>
        <taxon>Bacteria</taxon>
        <taxon>Pseudomonadati</taxon>
        <taxon>Pseudomonadota</taxon>
        <taxon>Gammaproteobacteria</taxon>
        <taxon>Enterobacterales</taxon>
        <taxon>Pectobacteriaceae</taxon>
        <taxon>Pectobacterium</taxon>
    </lineage>
</organism>
<proteinExistence type="predicted"/>
<name>A0AAW9GYN1_9GAMM</name>
<comment type="caution">
    <text evidence="2">The sequence shown here is derived from an EMBL/GenBank/DDBJ whole genome shotgun (WGS) entry which is preliminary data.</text>
</comment>
<feature type="chain" id="PRO_5043757182" evidence="1">
    <location>
        <begin position="19"/>
        <end position="284"/>
    </location>
</feature>
<dbReference type="Proteomes" id="UP001269968">
    <property type="component" value="Unassembled WGS sequence"/>
</dbReference>
<sequence>MKQLLILVFMIFSASAHAVKYSTYKAIPSDAKGFAVEVVDYSPGTGASGVAAVQNNILGAPDDKYLSLGKKGSVTVRVGENALAADGTSAVELYVFEAAWWDSFDVYISPDNVTFTKLAITTQAKASAGGGSWLGFNLDGQVDASLSYPYVKIVDTSNSTSSIIGTDGADIDGVVITHTDLPVNNPIFYDTDTLNGNIFNLYKDASTGATGVKITRTNNTASYINYDQTDSLVPVALSVQSDFNGDSENDLEILVTRKSDNIQLNIVRSQSGELIKTITHSMVQ</sequence>
<feature type="signal peptide" evidence="1">
    <location>
        <begin position="1"/>
        <end position="18"/>
    </location>
</feature>
<protein>
    <submittedName>
        <fullName evidence="2">Cell envelope biogenesis protein OmpA</fullName>
    </submittedName>
</protein>
<accession>A0AAW9GYN1</accession>
<dbReference type="RefSeq" id="WP_110162972.1">
    <property type="nucleotide sequence ID" value="NZ_CAKLIH010000001.1"/>
</dbReference>
<evidence type="ECO:0000313" key="2">
    <source>
        <dbReference type="EMBL" id="MDY4376600.1"/>
    </source>
</evidence>
<reference evidence="2" key="1">
    <citation type="submission" date="2023-11" db="EMBL/GenBank/DDBJ databases">
        <title>Comparative genomics revealed phylogeny of phytopathogenic Pectobacterium aroidearum based on whole-genome sequencing and function of putative horizontal acquire islands in P. aroidearum PccS1.</title>
        <authorList>
            <person name="Fan J."/>
            <person name="Yang L."/>
        </authorList>
    </citation>
    <scope>NUCLEOTIDE SEQUENCE</scope>
    <source>
        <strain evidence="2">NJAU140</strain>
    </source>
</reference>
<dbReference type="EMBL" id="JAXHOZ010000007">
    <property type="protein sequence ID" value="MDY4376600.1"/>
    <property type="molecule type" value="Genomic_DNA"/>
</dbReference>
<gene>
    <name evidence="2" type="ORF">SOV92_01890</name>
</gene>
<evidence type="ECO:0000313" key="3">
    <source>
        <dbReference type="Proteomes" id="UP001269968"/>
    </source>
</evidence>